<feature type="region of interest" description="Disordered" evidence="2">
    <location>
        <begin position="1146"/>
        <end position="1218"/>
    </location>
</feature>
<dbReference type="AlphaFoldDB" id="A0A9P6LPZ6"/>
<feature type="compositionally biased region" description="Low complexity" evidence="2">
    <location>
        <begin position="1172"/>
        <end position="1189"/>
    </location>
</feature>
<dbReference type="InterPro" id="IPR038609">
    <property type="entry name" value="HDA1_su2/3_sf"/>
</dbReference>
<feature type="region of interest" description="Disordered" evidence="2">
    <location>
        <begin position="553"/>
        <end position="576"/>
    </location>
</feature>
<reference evidence="3" key="1">
    <citation type="submission" date="2020-03" db="EMBL/GenBank/DDBJ databases">
        <authorList>
            <person name="He L."/>
        </authorList>
    </citation>
    <scope>NUCLEOTIDE SEQUENCE</scope>
    <source>
        <strain evidence="3">CkLH20</strain>
    </source>
</reference>
<dbReference type="OrthoDB" id="1929172at2759"/>
<evidence type="ECO:0000313" key="4">
    <source>
        <dbReference type="Proteomes" id="UP000781932"/>
    </source>
</evidence>
<reference evidence="3" key="2">
    <citation type="submission" date="2020-11" db="EMBL/GenBank/DDBJ databases">
        <title>Whole genome sequencing of Colletotrichum sp.</title>
        <authorList>
            <person name="Li H."/>
        </authorList>
    </citation>
    <scope>NUCLEOTIDE SEQUENCE</scope>
    <source>
        <strain evidence="3">CkLH20</strain>
    </source>
</reference>
<dbReference type="Proteomes" id="UP000781932">
    <property type="component" value="Unassembled WGS sequence"/>
</dbReference>
<protein>
    <submittedName>
        <fullName evidence="3">Endosomal cargo receptor</fullName>
    </submittedName>
</protein>
<dbReference type="GeneID" id="62156969"/>
<feature type="compositionally biased region" description="Acidic residues" evidence="2">
    <location>
        <begin position="140"/>
        <end position="149"/>
    </location>
</feature>
<feature type="coiled-coil region" evidence="1">
    <location>
        <begin position="997"/>
        <end position="1102"/>
    </location>
</feature>
<feature type="compositionally biased region" description="Polar residues" evidence="2">
    <location>
        <begin position="268"/>
        <end position="292"/>
    </location>
</feature>
<keyword evidence="3" id="KW-0675">Receptor</keyword>
<feature type="compositionally biased region" description="Basic and acidic residues" evidence="2">
    <location>
        <begin position="1146"/>
        <end position="1158"/>
    </location>
</feature>
<feature type="region of interest" description="Disordered" evidence="2">
    <location>
        <begin position="268"/>
        <end position="293"/>
    </location>
</feature>
<dbReference type="EMBL" id="JAATWM020000003">
    <property type="protein sequence ID" value="KAF9881026.1"/>
    <property type="molecule type" value="Genomic_DNA"/>
</dbReference>
<proteinExistence type="predicted"/>
<gene>
    <name evidence="3" type="ORF">CkaCkLH20_01176</name>
</gene>
<feature type="coiled-coil region" evidence="1">
    <location>
        <begin position="920"/>
        <end position="947"/>
    </location>
</feature>
<dbReference type="Gene3D" id="3.40.50.12360">
    <property type="match status" value="1"/>
</dbReference>
<keyword evidence="4" id="KW-1185">Reference proteome</keyword>
<feature type="region of interest" description="Disordered" evidence="2">
    <location>
        <begin position="858"/>
        <end position="902"/>
    </location>
</feature>
<feature type="compositionally biased region" description="Basic and acidic residues" evidence="2">
    <location>
        <begin position="870"/>
        <end position="888"/>
    </location>
</feature>
<sequence length="1218" mass="135731">MGIFKPNPTRERVPKQQQNTTFLEVAHDLVNAERFPPTILQERQRGGRIEYLIDWDDDEDTGEQYPPSWSKHPSEDVTAKAIFDWKKKQGEFATSDEDSGSEIAPSQAPAADTLDSSQPIQPPHRRKRQRGNSSVAYSDSEIEDSDEDAPNPPKRHRSEPLSLSSSSEVDTDAASDILLESPSNIFVAIASKVDFDATEYLSVSNSQGSTSFGSQPVSALEDEDNQVILTENLSQRIIPDSQDYSAFESQDSHIVASTDLQITHQGAISSGQATHSQQNKSEGSSSETNQEAAPTAIVATQHEDFVTIRDSQNDSNNTQHAQRVLPLPHISASQIDTNSLTEEDIVPDTEESFRTCVERRSLPPTHTEPTAIAQATRLSSLPPNMASTDGEPMSAIEELMRLSQSIMEDDGDEEPYSGSGENQQQVGGDSGPGTETIDSHDFSMPMENPLMEIHSQLPISTDWNMEGDSTSSELPVQSSAPLEPVIEAPVSQPPQTANMGDIFPGGLMPPEPVQELPMTISPSDISRSMEPDDGLNTLHQQGLPLNILPAEDTATAKSTASSPDVEEQYPSGPPTAMDQSEYLVTVSFPANIRSLYLNTMSEYKKEIEKFTLMCRNGEELPDQSLVDSIGRLLDQLRDICDLPASLDGASIDALSAEDLRKHAMGTNSKYFFVGRFLERLQTSNKKVLIIVRDINIMGYLEAVIGTNDMAYSLKGLHELESQDEHSLHVLLMHTEQTLVDDLSDFDVVIGFDCGILRTDVVTQWAQMNGRKPMLIRLMTTYSIEHLELYLPDDKEDLERKNALLISLYQSRALINRDDQAEMIDGLTSHFANQVIDPEPKFGWEPEPIPNSVLDLYSESQTDSQMPPTAEELKSRKRKADDDHQEVTKRLRVSPPPGQAGGSVDDAVRGHLNPKPAHVHVQTTQDHLDSLNNKISELEHQLGEKTTLEHNLRKHITNISKRVKSHDKTTNHIHERLMEAIEDRSRFEAQQKEAKQSEEKALKKCQTWQNKVQKLEEELEKKSATLERALVDAGTVATDVFKQKTDELEQSHAKIAELEKKLESRDNELSYARDVYQTANQANSELERENKILKEQVAEFHKQAAGSLAQIQNTNANEQIMAMRRQVEENQAITRDREKELTRVEKELRTLKNGRRETRQQSVPRSPRLGMMSPRAPRAAGGSASRGTSPVPYDSSGSTPVPGMQFLPSNNHRFNHLRE</sequence>
<comment type="caution">
    <text evidence="3">The sequence shown here is derived from an EMBL/GenBank/DDBJ whole genome shotgun (WGS) entry which is preliminary data.</text>
</comment>
<evidence type="ECO:0000256" key="1">
    <source>
        <dbReference type="SAM" id="Coils"/>
    </source>
</evidence>
<feature type="region of interest" description="Disordered" evidence="2">
    <location>
        <begin position="54"/>
        <end position="175"/>
    </location>
</feature>
<keyword evidence="1" id="KW-0175">Coiled coil</keyword>
<dbReference type="Pfam" id="PF11496">
    <property type="entry name" value="HDA2-3"/>
    <property type="match status" value="1"/>
</dbReference>
<accession>A0A9P6LPZ6</accession>
<dbReference type="InterPro" id="IPR021006">
    <property type="entry name" value="Hda2/3"/>
</dbReference>
<feature type="compositionally biased region" description="Basic and acidic residues" evidence="2">
    <location>
        <begin position="72"/>
        <end position="90"/>
    </location>
</feature>
<evidence type="ECO:0000256" key="2">
    <source>
        <dbReference type="SAM" id="MobiDB-lite"/>
    </source>
</evidence>
<evidence type="ECO:0000313" key="3">
    <source>
        <dbReference type="EMBL" id="KAF9881026.1"/>
    </source>
</evidence>
<name>A0A9P6LPZ6_9PEZI</name>
<dbReference type="RefSeq" id="XP_038750487.1">
    <property type="nucleotide sequence ID" value="XM_038883895.1"/>
</dbReference>
<organism evidence="3 4">
    <name type="scientific">Colletotrichum karsti</name>
    <dbReference type="NCBI Taxonomy" id="1095194"/>
    <lineage>
        <taxon>Eukaryota</taxon>
        <taxon>Fungi</taxon>
        <taxon>Dikarya</taxon>
        <taxon>Ascomycota</taxon>
        <taxon>Pezizomycotina</taxon>
        <taxon>Sordariomycetes</taxon>
        <taxon>Hypocreomycetidae</taxon>
        <taxon>Glomerellales</taxon>
        <taxon>Glomerellaceae</taxon>
        <taxon>Colletotrichum</taxon>
        <taxon>Colletotrichum boninense species complex</taxon>
    </lineage>
</organism>
<dbReference type="GO" id="GO:0070823">
    <property type="term" value="C:HDA1 complex"/>
    <property type="evidence" value="ECO:0007669"/>
    <property type="project" value="InterPro"/>
</dbReference>
<feature type="region of interest" description="Disordered" evidence="2">
    <location>
        <begin position="409"/>
        <end position="439"/>
    </location>
</feature>